<evidence type="ECO:0000259" key="9">
    <source>
        <dbReference type="SMART" id="SM01329"/>
    </source>
</evidence>
<accession>A0A7C4GZI3</accession>
<dbReference type="InterPro" id="IPR004790">
    <property type="entry name" value="Isocitrate_DH_NADP"/>
</dbReference>
<keyword evidence="5" id="KW-0479">Metal-binding</keyword>
<protein>
    <submittedName>
        <fullName evidence="10">NADP-dependent isocitrate dehydrogenase</fullName>
        <ecNumber evidence="10">1.1.1.42</ecNumber>
    </submittedName>
</protein>
<organism evidence="10">
    <name type="scientific">Ignisphaera aggregans</name>
    <dbReference type="NCBI Taxonomy" id="334771"/>
    <lineage>
        <taxon>Archaea</taxon>
        <taxon>Thermoproteota</taxon>
        <taxon>Thermoprotei</taxon>
        <taxon>Desulfurococcales</taxon>
        <taxon>Desulfurococcaceae</taxon>
        <taxon>Ignisphaera</taxon>
    </lineage>
</organism>
<proteinExistence type="inferred from homology"/>
<comment type="similarity">
    <text evidence="3">Belongs to the isocitrate and isopropylmalate dehydrogenases family.</text>
</comment>
<dbReference type="NCBIfam" id="TIGR00127">
    <property type="entry name" value="nadp_idh_euk"/>
    <property type="match status" value="1"/>
</dbReference>
<keyword evidence="8" id="KW-0464">Manganese</keyword>
<sequence length="411" mass="47206">MLKRIAMDKPVVEIDGDEMARVMWYWVKEKLLEPYIDLKVEYYDLHIKVRDETNDHITIRAAEAVKRLGVGVKCATITPNAERVKEYNLKKEWRSPNATIREILDGTIFRAPIIVKNIVPAVRFWKKPIVIARHAFGDIYAGTGIRFNEPGEAEIIYRSLQGKEIRVNIGSFPGGGVIQAYYNLDKSIENFARSVFRYALMVSMDVWFASKDTISKIYDTRFKEIFAKVFEEEFKNLFSEKQLNYYYYLIDDAYARAIRSEGGFIWATKNYDGDVLSDMIASAFSGSLAMMTSELMSPEGHYLTEAAHGTVQKHYYKYLKGEKTSTNPTAIIFAWAKALKRRAELDKLEDLEKFAEILMNATIKTIEDCIVTQDLAKVIECSNISIVDTESFIHAIRNNLEKLLVKANLLR</sequence>
<evidence type="ECO:0000256" key="7">
    <source>
        <dbReference type="ARBA" id="ARBA00023002"/>
    </source>
</evidence>
<keyword evidence="6" id="KW-0460">Magnesium</keyword>
<dbReference type="SUPFAM" id="SSF53659">
    <property type="entry name" value="Isocitrate/Isopropylmalate dehydrogenase-like"/>
    <property type="match status" value="1"/>
</dbReference>
<evidence type="ECO:0000256" key="1">
    <source>
        <dbReference type="ARBA" id="ARBA00001936"/>
    </source>
</evidence>
<keyword evidence="7 10" id="KW-0560">Oxidoreductase</keyword>
<feature type="domain" description="Isopropylmalate dehydrogenase-like" evidence="9">
    <location>
        <begin position="10"/>
        <end position="396"/>
    </location>
</feature>
<dbReference type="AlphaFoldDB" id="A0A7C4GZI3"/>
<dbReference type="Pfam" id="PF00180">
    <property type="entry name" value="Iso_dh"/>
    <property type="match status" value="1"/>
</dbReference>
<dbReference type="PANTHER" id="PTHR11822">
    <property type="entry name" value="NADP-SPECIFIC ISOCITRATE DEHYDROGENASE"/>
    <property type="match status" value="1"/>
</dbReference>
<gene>
    <name evidence="10" type="ORF">ENU31_04055</name>
</gene>
<dbReference type="SMART" id="SM01329">
    <property type="entry name" value="Iso_dh"/>
    <property type="match status" value="1"/>
</dbReference>
<comment type="caution">
    <text evidence="10">The sequence shown here is derived from an EMBL/GenBank/DDBJ whole genome shotgun (WGS) entry which is preliminary data.</text>
</comment>
<evidence type="ECO:0000256" key="6">
    <source>
        <dbReference type="ARBA" id="ARBA00022842"/>
    </source>
</evidence>
<evidence type="ECO:0000256" key="3">
    <source>
        <dbReference type="ARBA" id="ARBA00007769"/>
    </source>
</evidence>
<comment type="cofactor">
    <cofactor evidence="2">
        <name>Mg(2+)</name>
        <dbReference type="ChEBI" id="CHEBI:18420"/>
    </cofactor>
</comment>
<dbReference type="EMBL" id="DTCA01000121">
    <property type="protein sequence ID" value="HGM07565.1"/>
    <property type="molecule type" value="Genomic_DNA"/>
</dbReference>
<dbReference type="EC" id="1.1.1.42" evidence="10"/>
<dbReference type="GO" id="GO:0006099">
    <property type="term" value="P:tricarboxylic acid cycle"/>
    <property type="evidence" value="ECO:0007669"/>
    <property type="project" value="UniProtKB-KW"/>
</dbReference>
<dbReference type="Gene3D" id="3.40.718.10">
    <property type="entry name" value="Isopropylmalate Dehydrogenase"/>
    <property type="match status" value="1"/>
</dbReference>
<evidence type="ECO:0000256" key="8">
    <source>
        <dbReference type="ARBA" id="ARBA00023211"/>
    </source>
</evidence>
<dbReference type="InterPro" id="IPR024084">
    <property type="entry name" value="IsoPropMal-DH-like_dom"/>
</dbReference>
<evidence type="ECO:0000256" key="4">
    <source>
        <dbReference type="ARBA" id="ARBA00022532"/>
    </source>
</evidence>
<evidence type="ECO:0000256" key="2">
    <source>
        <dbReference type="ARBA" id="ARBA00001946"/>
    </source>
</evidence>
<evidence type="ECO:0000256" key="5">
    <source>
        <dbReference type="ARBA" id="ARBA00022723"/>
    </source>
</evidence>
<dbReference type="NCBIfam" id="NF006156">
    <property type="entry name" value="PRK08299.1"/>
    <property type="match status" value="1"/>
</dbReference>
<name>A0A7C4GZI3_9CREN</name>
<reference evidence="10" key="1">
    <citation type="journal article" date="2020" name="mSystems">
        <title>Genome- and Community-Level Interaction Insights into Carbon Utilization and Element Cycling Functions of Hydrothermarchaeota in Hydrothermal Sediment.</title>
        <authorList>
            <person name="Zhou Z."/>
            <person name="Liu Y."/>
            <person name="Xu W."/>
            <person name="Pan J."/>
            <person name="Luo Z.H."/>
            <person name="Li M."/>
        </authorList>
    </citation>
    <scope>NUCLEOTIDE SEQUENCE [LARGE SCALE GENOMIC DNA]</scope>
    <source>
        <strain evidence="10">SpSt-658</strain>
    </source>
</reference>
<dbReference type="GO" id="GO:0004450">
    <property type="term" value="F:isocitrate dehydrogenase (NADP+) activity"/>
    <property type="evidence" value="ECO:0007669"/>
    <property type="project" value="UniProtKB-EC"/>
</dbReference>
<comment type="cofactor">
    <cofactor evidence="1">
        <name>Mn(2+)</name>
        <dbReference type="ChEBI" id="CHEBI:29035"/>
    </cofactor>
</comment>
<evidence type="ECO:0000313" key="10">
    <source>
        <dbReference type="EMBL" id="HGM07565.1"/>
    </source>
</evidence>
<dbReference type="GO" id="GO:0046872">
    <property type="term" value="F:metal ion binding"/>
    <property type="evidence" value="ECO:0007669"/>
    <property type="project" value="UniProtKB-KW"/>
</dbReference>
<keyword evidence="4" id="KW-0816">Tricarboxylic acid cycle</keyword>
<dbReference type="GO" id="GO:0006102">
    <property type="term" value="P:isocitrate metabolic process"/>
    <property type="evidence" value="ECO:0007669"/>
    <property type="project" value="InterPro"/>
</dbReference>
<dbReference type="PANTHER" id="PTHR11822:SF21">
    <property type="entry name" value="ISOCITRATE DEHYDROGENASE [NADP], MITOCHONDRIAL"/>
    <property type="match status" value="1"/>
</dbReference>
<dbReference type="PIRSF" id="PIRSF000108">
    <property type="entry name" value="IDH_NADP"/>
    <property type="match status" value="1"/>
</dbReference>